<evidence type="ECO:0000259" key="1">
    <source>
        <dbReference type="SMART" id="SM00849"/>
    </source>
</evidence>
<sequence>MDQTYNPAPDVHVLPSTLPLGPEGVLTVNAFLLTAQEPLLVDTGLAQAGADFLDAVDDLVGLGNLKWLWLTHDDADHTGAVQRILEAAPQARLVTHALSALRMSTWWPVPLDRVHAIRPGDRLHVGDRTVRAVAPPLYDNPMSIGLLDESTGSLFSVDSFGAVLPAPTQDLTQVPYEALAGGMLAWSVMDSPWSTLLDKAKFAEVLDGVRRLQPTQIFSSHLPAAAGASLPGFLDVLSGAPDATPLPAPSHAEFTAMIDAMQAAMEAEAAPA</sequence>
<dbReference type="PANTHER" id="PTHR43717">
    <property type="entry name" value="ANAEROBIC NITRIC OXIDE REDUCTASE FLAVORUBREDOXIN"/>
    <property type="match status" value="1"/>
</dbReference>
<protein>
    <submittedName>
        <fullName evidence="2">MBL fold metallo-hydrolase</fullName>
    </submittedName>
</protein>
<gene>
    <name evidence="2" type="ORF">ABN611_37545</name>
</gene>
<dbReference type="InterPro" id="IPR036866">
    <property type="entry name" value="RibonucZ/Hydroxyglut_hydro"/>
</dbReference>
<dbReference type="Pfam" id="PF19583">
    <property type="entry name" value="ODP"/>
    <property type="match status" value="1"/>
</dbReference>
<dbReference type="RefSeq" id="WP_350277073.1">
    <property type="nucleotide sequence ID" value="NZ_CP158165.1"/>
</dbReference>
<accession>A0AAU7TC72</accession>
<dbReference type="PANTHER" id="PTHR43717:SF1">
    <property type="entry name" value="ANAEROBIC NITRIC OXIDE REDUCTASE FLAVORUBREDOXIN"/>
    <property type="match status" value="1"/>
</dbReference>
<name>A0AAU7TC72_9ACTN</name>
<dbReference type="SUPFAM" id="SSF56281">
    <property type="entry name" value="Metallo-hydrolase/oxidoreductase"/>
    <property type="match status" value="1"/>
</dbReference>
<proteinExistence type="predicted"/>
<evidence type="ECO:0000313" key="2">
    <source>
        <dbReference type="EMBL" id="XBV24249.1"/>
    </source>
</evidence>
<dbReference type="AlphaFoldDB" id="A0AAU7TC72"/>
<dbReference type="SMART" id="SM00849">
    <property type="entry name" value="Lactamase_B"/>
    <property type="match status" value="1"/>
</dbReference>
<reference evidence="2" key="1">
    <citation type="submission" date="2024-06" db="EMBL/GenBank/DDBJ databases">
        <title>Kribbella sp. strain HUAS MG21 genome sequences.</title>
        <authorList>
            <person name="Mo P."/>
        </authorList>
    </citation>
    <scope>NUCLEOTIDE SEQUENCE</scope>
    <source>
        <strain evidence="2">HUAS MG21</strain>
    </source>
</reference>
<dbReference type="InterPro" id="IPR001279">
    <property type="entry name" value="Metallo-B-lactamas"/>
</dbReference>
<dbReference type="EMBL" id="CP158165">
    <property type="protein sequence ID" value="XBV24249.1"/>
    <property type="molecule type" value="Genomic_DNA"/>
</dbReference>
<dbReference type="Gene3D" id="3.60.15.10">
    <property type="entry name" value="Ribonuclease Z/Hydroxyacylglutathione hydrolase-like"/>
    <property type="match status" value="1"/>
</dbReference>
<organism evidence="2">
    <name type="scientific">Kribbella sp. HUAS MG21</name>
    <dbReference type="NCBI Taxonomy" id="3160966"/>
    <lineage>
        <taxon>Bacteria</taxon>
        <taxon>Bacillati</taxon>
        <taxon>Actinomycetota</taxon>
        <taxon>Actinomycetes</taxon>
        <taxon>Propionibacteriales</taxon>
        <taxon>Kribbellaceae</taxon>
        <taxon>Kribbella</taxon>
    </lineage>
</organism>
<feature type="domain" description="Metallo-beta-lactamase" evidence="1">
    <location>
        <begin position="27"/>
        <end position="221"/>
    </location>
</feature>
<dbReference type="InterPro" id="IPR045761">
    <property type="entry name" value="ODP_dom"/>
</dbReference>